<keyword evidence="1" id="KW-0812">Transmembrane</keyword>
<organism evidence="2 3">
    <name type="scientific">Tanacetum coccineum</name>
    <dbReference type="NCBI Taxonomy" id="301880"/>
    <lineage>
        <taxon>Eukaryota</taxon>
        <taxon>Viridiplantae</taxon>
        <taxon>Streptophyta</taxon>
        <taxon>Embryophyta</taxon>
        <taxon>Tracheophyta</taxon>
        <taxon>Spermatophyta</taxon>
        <taxon>Magnoliopsida</taxon>
        <taxon>eudicotyledons</taxon>
        <taxon>Gunneridae</taxon>
        <taxon>Pentapetalae</taxon>
        <taxon>asterids</taxon>
        <taxon>campanulids</taxon>
        <taxon>Asterales</taxon>
        <taxon>Asteraceae</taxon>
        <taxon>Asteroideae</taxon>
        <taxon>Anthemideae</taxon>
        <taxon>Anthemidinae</taxon>
        <taxon>Tanacetum</taxon>
    </lineage>
</organism>
<feature type="transmembrane region" description="Helical" evidence="1">
    <location>
        <begin position="94"/>
        <end position="111"/>
    </location>
</feature>
<gene>
    <name evidence="2" type="ORF">Tco_1045050</name>
</gene>
<sequence>MKIGCQCWMYSCSGNPAGISSGKISENSVSKGSTSCGTSEIGVFSSSTTKPRFRVANGREDVLVEVKEIHRVELSIVFWNFSAILPKDQQMDPYGGAVLVAVGGVVEVLWWRS</sequence>
<dbReference type="Proteomes" id="UP001151760">
    <property type="component" value="Unassembled WGS sequence"/>
</dbReference>
<evidence type="ECO:0000313" key="3">
    <source>
        <dbReference type="Proteomes" id="UP001151760"/>
    </source>
</evidence>
<proteinExistence type="predicted"/>
<reference evidence="2" key="1">
    <citation type="journal article" date="2022" name="Int. J. Mol. Sci.">
        <title>Draft Genome of Tanacetum Coccineum: Genomic Comparison of Closely Related Tanacetum-Family Plants.</title>
        <authorList>
            <person name="Yamashiro T."/>
            <person name="Shiraishi A."/>
            <person name="Nakayama K."/>
            <person name="Satake H."/>
        </authorList>
    </citation>
    <scope>NUCLEOTIDE SEQUENCE</scope>
</reference>
<name>A0ABQ5GSG9_9ASTR</name>
<protein>
    <submittedName>
        <fullName evidence="2">Uncharacterized protein</fullName>
    </submittedName>
</protein>
<keyword evidence="1" id="KW-0472">Membrane</keyword>
<evidence type="ECO:0000256" key="1">
    <source>
        <dbReference type="SAM" id="Phobius"/>
    </source>
</evidence>
<keyword evidence="1" id="KW-1133">Transmembrane helix</keyword>
<keyword evidence="3" id="KW-1185">Reference proteome</keyword>
<comment type="caution">
    <text evidence="2">The sequence shown here is derived from an EMBL/GenBank/DDBJ whole genome shotgun (WGS) entry which is preliminary data.</text>
</comment>
<dbReference type="EMBL" id="BQNB010018791">
    <property type="protein sequence ID" value="GJT78325.1"/>
    <property type="molecule type" value="Genomic_DNA"/>
</dbReference>
<reference evidence="2" key="2">
    <citation type="submission" date="2022-01" db="EMBL/GenBank/DDBJ databases">
        <authorList>
            <person name="Yamashiro T."/>
            <person name="Shiraishi A."/>
            <person name="Satake H."/>
            <person name="Nakayama K."/>
        </authorList>
    </citation>
    <scope>NUCLEOTIDE SEQUENCE</scope>
</reference>
<evidence type="ECO:0000313" key="2">
    <source>
        <dbReference type="EMBL" id="GJT78325.1"/>
    </source>
</evidence>
<accession>A0ABQ5GSG9</accession>